<dbReference type="Gene3D" id="1.25.40.10">
    <property type="entry name" value="Tetratricopeptide repeat domain"/>
    <property type="match status" value="1"/>
</dbReference>
<dbReference type="SUPFAM" id="SSF48452">
    <property type="entry name" value="TPR-like"/>
    <property type="match status" value="1"/>
</dbReference>
<protein>
    <submittedName>
        <fullName evidence="1">Uncharacterized protein</fullName>
    </submittedName>
</protein>
<keyword evidence="2" id="KW-1185">Reference proteome</keyword>
<organism evidence="1 2">
    <name type="scientific">Dreissena polymorpha</name>
    <name type="common">Zebra mussel</name>
    <name type="synonym">Mytilus polymorpha</name>
    <dbReference type="NCBI Taxonomy" id="45954"/>
    <lineage>
        <taxon>Eukaryota</taxon>
        <taxon>Metazoa</taxon>
        <taxon>Spiralia</taxon>
        <taxon>Lophotrochozoa</taxon>
        <taxon>Mollusca</taxon>
        <taxon>Bivalvia</taxon>
        <taxon>Autobranchia</taxon>
        <taxon>Heteroconchia</taxon>
        <taxon>Euheterodonta</taxon>
        <taxon>Imparidentia</taxon>
        <taxon>Neoheterodontei</taxon>
        <taxon>Myida</taxon>
        <taxon>Dreissenoidea</taxon>
        <taxon>Dreissenidae</taxon>
        <taxon>Dreissena</taxon>
    </lineage>
</organism>
<reference evidence="1" key="1">
    <citation type="journal article" date="2019" name="bioRxiv">
        <title>The Genome of the Zebra Mussel, Dreissena polymorpha: A Resource for Invasive Species Research.</title>
        <authorList>
            <person name="McCartney M.A."/>
            <person name="Auch B."/>
            <person name="Kono T."/>
            <person name="Mallez S."/>
            <person name="Zhang Y."/>
            <person name="Obille A."/>
            <person name="Becker A."/>
            <person name="Abrahante J.E."/>
            <person name="Garbe J."/>
            <person name="Badalamenti J.P."/>
            <person name="Herman A."/>
            <person name="Mangelson H."/>
            <person name="Liachko I."/>
            <person name="Sullivan S."/>
            <person name="Sone E.D."/>
            <person name="Koren S."/>
            <person name="Silverstein K.A.T."/>
            <person name="Beckman K.B."/>
            <person name="Gohl D.M."/>
        </authorList>
    </citation>
    <scope>NUCLEOTIDE SEQUENCE</scope>
    <source>
        <strain evidence="1">Duluth1</strain>
        <tissue evidence="1">Whole animal</tissue>
    </source>
</reference>
<gene>
    <name evidence="1" type="ORF">DPMN_096403</name>
</gene>
<evidence type="ECO:0000313" key="1">
    <source>
        <dbReference type="EMBL" id="KAH3853868.1"/>
    </source>
</evidence>
<evidence type="ECO:0000313" key="2">
    <source>
        <dbReference type="Proteomes" id="UP000828390"/>
    </source>
</evidence>
<dbReference type="EMBL" id="JAIWYP010000003">
    <property type="protein sequence ID" value="KAH3853868.1"/>
    <property type="molecule type" value="Genomic_DNA"/>
</dbReference>
<proteinExistence type="predicted"/>
<dbReference type="InterPro" id="IPR011990">
    <property type="entry name" value="TPR-like_helical_dom_sf"/>
</dbReference>
<dbReference type="Proteomes" id="UP000828390">
    <property type="component" value="Unassembled WGS sequence"/>
</dbReference>
<dbReference type="AlphaFoldDB" id="A0A9D4L8N2"/>
<comment type="caution">
    <text evidence="1">The sequence shown here is derived from an EMBL/GenBank/DDBJ whole genome shotgun (WGS) entry which is preliminary data.</text>
</comment>
<reference evidence="1" key="2">
    <citation type="submission" date="2020-11" db="EMBL/GenBank/DDBJ databases">
        <authorList>
            <person name="McCartney M.A."/>
            <person name="Auch B."/>
            <person name="Kono T."/>
            <person name="Mallez S."/>
            <person name="Becker A."/>
            <person name="Gohl D.M."/>
            <person name="Silverstein K.A.T."/>
            <person name="Koren S."/>
            <person name="Bechman K.B."/>
            <person name="Herman A."/>
            <person name="Abrahante J.E."/>
            <person name="Garbe J."/>
        </authorList>
    </citation>
    <scope>NUCLEOTIDE SEQUENCE</scope>
    <source>
        <strain evidence="1">Duluth1</strain>
        <tissue evidence="1">Whole animal</tissue>
    </source>
</reference>
<accession>A0A9D4L8N2</accession>
<name>A0A9D4L8N2_DREPO</name>
<sequence length="116" mass="13326">MCRLLIQKFANDKTGSHLFDHLGCMYHSASKANEEHRKDALQRADAAFKEALGKENCGIGTYVDYGRFLCRTKRYEDSIQLLRKVVLKENKKPESINCYGKMSLVSDEFMKKEITA</sequence>